<dbReference type="InterPro" id="IPR018359">
    <property type="entry name" value="Bromodomain_CS"/>
</dbReference>
<dbReference type="Proteomes" id="UP000631114">
    <property type="component" value="Unassembled WGS sequence"/>
</dbReference>
<protein>
    <recommendedName>
        <fullName evidence="4">Bromo domain-containing protein</fullName>
    </recommendedName>
</protein>
<dbReference type="PANTHER" id="PTHR22881">
    <property type="entry name" value="BROMODOMAIN CONTAINING PROTEIN"/>
    <property type="match status" value="1"/>
</dbReference>
<dbReference type="SMART" id="SM00297">
    <property type="entry name" value="BROMO"/>
    <property type="match status" value="1"/>
</dbReference>
<feature type="compositionally biased region" description="Low complexity" evidence="3">
    <location>
        <begin position="31"/>
        <end position="43"/>
    </location>
</feature>
<reference evidence="5 6" key="1">
    <citation type="submission" date="2020-10" db="EMBL/GenBank/DDBJ databases">
        <title>The Coptis chinensis genome and diversification of protoberbering-type alkaloids.</title>
        <authorList>
            <person name="Wang B."/>
            <person name="Shu S."/>
            <person name="Song C."/>
            <person name="Liu Y."/>
        </authorList>
    </citation>
    <scope>NUCLEOTIDE SEQUENCE [LARGE SCALE GENOMIC DNA]</scope>
    <source>
        <strain evidence="5">HL-2020</strain>
        <tissue evidence="5">Leaf</tissue>
    </source>
</reference>
<evidence type="ECO:0000256" key="2">
    <source>
        <dbReference type="PROSITE-ProRule" id="PRU00035"/>
    </source>
</evidence>
<evidence type="ECO:0000256" key="1">
    <source>
        <dbReference type="ARBA" id="ARBA00023117"/>
    </source>
</evidence>
<name>A0A835LR98_9MAGN</name>
<dbReference type="InterPro" id="IPR036427">
    <property type="entry name" value="Bromodomain-like_sf"/>
</dbReference>
<organism evidence="5 6">
    <name type="scientific">Coptis chinensis</name>
    <dbReference type="NCBI Taxonomy" id="261450"/>
    <lineage>
        <taxon>Eukaryota</taxon>
        <taxon>Viridiplantae</taxon>
        <taxon>Streptophyta</taxon>
        <taxon>Embryophyta</taxon>
        <taxon>Tracheophyta</taxon>
        <taxon>Spermatophyta</taxon>
        <taxon>Magnoliopsida</taxon>
        <taxon>Ranunculales</taxon>
        <taxon>Ranunculaceae</taxon>
        <taxon>Coptidoideae</taxon>
        <taxon>Coptis</taxon>
    </lineage>
</organism>
<dbReference type="Pfam" id="PF00439">
    <property type="entry name" value="Bromodomain"/>
    <property type="match status" value="1"/>
</dbReference>
<feature type="domain" description="Bromo" evidence="4">
    <location>
        <begin position="95"/>
        <end position="165"/>
    </location>
</feature>
<dbReference type="Gene3D" id="1.20.920.10">
    <property type="entry name" value="Bromodomain-like"/>
    <property type="match status" value="1"/>
</dbReference>
<comment type="caution">
    <text evidence="5">The sequence shown here is derived from an EMBL/GenBank/DDBJ whole genome shotgun (WGS) entry which is preliminary data.</text>
</comment>
<keyword evidence="6" id="KW-1185">Reference proteome</keyword>
<dbReference type="AlphaFoldDB" id="A0A835LR98"/>
<dbReference type="OrthoDB" id="21449at2759"/>
<dbReference type="PANTHER" id="PTHR22881:SF27">
    <property type="entry name" value="BROMODOMAIN CONTAINING 7_9"/>
    <property type="match status" value="1"/>
</dbReference>
<feature type="compositionally biased region" description="Basic and acidic residues" evidence="3">
    <location>
        <begin position="1"/>
        <end position="11"/>
    </location>
</feature>
<dbReference type="PRINTS" id="PR00503">
    <property type="entry name" value="BROMODOMAIN"/>
</dbReference>
<evidence type="ECO:0000313" key="6">
    <source>
        <dbReference type="Proteomes" id="UP000631114"/>
    </source>
</evidence>
<accession>A0A835LR98</accession>
<feature type="compositionally biased region" description="Polar residues" evidence="3">
    <location>
        <begin position="261"/>
        <end position="275"/>
    </location>
</feature>
<proteinExistence type="predicted"/>
<dbReference type="SUPFAM" id="SSF47370">
    <property type="entry name" value="Bromodomain"/>
    <property type="match status" value="1"/>
</dbReference>
<gene>
    <name evidence="5" type="ORF">IFM89_024276</name>
</gene>
<feature type="region of interest" description="Disordered" evidence="3">
    <location>
        <begin position="184"/>
        <end position="279"/>
    </location>
</feature>
<dbReference type="PROSITE" id="PS00633">
    <property type="entry name" value="BROMODOMAIN_1"/>
    <property type="match status" value="1"/>
</dbReference>
<keyword evidence="1 2" id="KW-0103">Bromodomain</keyword>
<dbReference type="InterPro" id="IPR001487">
    <property type="entry name" value="Bromodomain"/>
</dbReference>
<dbReference type="InterPro" id="IPR051831">
    <property type="entry name" value="Bromodomain_contain_prot"/>
</dbReference>
<dbReference type="EMBL" id="JADFTS010000006">
    <property type="protein sequence ID" value="KAF9601942.1"/>
    <property type="molecule type" value="Genomic_DNA"/>
</dbReference>
<evidence type="ECO:0000259" key="4">
    <source>
        <dbReference type="PROSITE" id="PS50014"/>
    </source>
</evidence>
<dbReference type="PROSITE" id="PS50014">
    <property type="entry name" value="BROMODOMAIN_2"/>
    <property type="match status" value="1"/>
</dbReference>
<evidence type="ECO:0000256" key="3">
    <source>
        <dbReference type="SAM" id="MobiDB-lite"/>
    </source>
</evidence>
<sequence length="518" mass="57539">MGKKIVEEQEKKKKKLGRPSLLDIQKRSIKQTHPPQKQNKNNPYPDIPNLNPDRRQNSRDEYRNLDTASGTEMESSSTTAMPDTNLLVFILDTLQKKDTYGVFSEPVDSKELPDYHDIVEHPMDFRTVREKLETGAYVKLEQFEKDVFLICSNAMRYNALDTIYFRQARSIEELAKKNFENVRQDSDDNELQQTIVKRGRPPTTNPKKRLGRPPIVRTGSDLSSGATLADAGENNIDLRRGSYEKSGPSETSGRIDHRSCSNDSFTWSSEHTSGGNDEFPASVVKGISVKFGKKLFVLDESRRNTYKQSHLSGRSFPSVLATFRGEKKQLMAVGLHMEHGFARSLARFAASLGPVAWKIASKKIERALPTGVKFGPGWVGENESPLSESLLTIHTPAHLFSEQPFSVSKISSSATVRSIPDVKVDKVSERQVPSNNSASDVYLNRISSPSTAASSLVGNLSSELTTESVEATRPKLESRDCLLSSNADGIMLNPPFQIHQGPVLNPSVNSFQNLLADG</sequence>
<feature type="region of interest" description="Disordered" evidence="3">
    <location>
        <begin position="1"/>
        <end position="59"/>
    </location>
</feature>
<evidence type="ECO:0000313" key="5">
    <source>
        <dbReference type="EMBL" id="KAF9601942.1"/>
    </source>
</evidence>